<evidence type="ECO:0000313" key="1">
    <source>
        <dbReference type="EMBL" id="KAD4385614.1"/>
    </source>
</evidence>
<proteinExistence type="predicted"/>
<dbReference type="PANTHER" id="PTHR46672:SF4">
    <property type="entry name" value="OS08G0495500 PROTEIN"/>
    <property type="match status" value="1"/>
</dbReference>
<evidence type="ECO:0008006" key="3">
    <source>
        <dbReference type="Google" id="ProtNLM"/>
    </source>
</evidence>
<reference evidence="1 2" key="1">
    <citation type="submission" date="2019-05" db="EMBL/GenBank/DDBJ databases">
        <title>Mikania micrantha, genome provides insights into the molecular mechanism of rapid growth.</title>
        <authorList>
            <person name="Liu B."/>
        </authorList>
    </citation>
    <scope>NUCLEOTIDE SEQUENCE [LARGE SCALE GENOMIC DNA]</scope>
    <source>
        <strain evidence="1">NLD-2019</strain>
        <tissue evidence="1">Leaf</tissue>
    </source>
</reference>
<name>A0A5N6N5V6_9ASTR</name>
<keyword evidence="2" id="KW-1185">Reference proteome</keyword>
<dbReference type="OrthoDB" id="1676036at2759"/>
<evidence type="ECO:0000313" key="2">
    <source>
        <dbReference type="Proteomes" id="UP000326396"/>
    </source>
</evidence>
<dbReference type="Proteomes" id="UP000326396">
    <property type="component" value="Linkage Group LG3"/>
</dbReference>
<sequence>MFRRARSRETTFDEITTTIASATMNRIFHCFHEITTTITSATMADNAYRFDTTSRLAQWRIDNLASCSYRKSDPFRIRRWNWRLVMEKNRNVFIKLFPELSSSNKDSPPIVSFVIRVVSSPGGRKALVHPEIRDKQLKNSEDFVWVLEVPLKGKFIIDLEFRDVKTASPNVILPPISSVNFKFFY</sequence>
<dbReference type="InterPro" id="IPR044714">
    <property type="entry name" value="AtSIBP1-like"/>
</dbReference>
<protein>
    <recommendedName>
        <fullName evidence="3">MATH domain-containing protein</fullName>
    </recommendedName>
</protein>
<dbReference type="EMBL" id="SZYD01000013">
    <property type="protein sequence ID" value="KAD4385614.1"/>
    <property type="molecule type" value="Genomic_DNA"/>
</dbReference>
<accession>A0A5N6N5V6</accession>
<organism evidence="1 2">
    <name type="scientific">Mikania micrantha</name>
    <name type="common">bitter vine</name>
    <dbReference type="NCBI Taxonomy" id="192012"/>
    <lineage>
        <taxon>Eukaryota</taxon>
        <taxon>Viridiplantae</taxon>
        <taxon>Streptophyta</taxon>
        <taxon>Embryophyta</taxon>
        <taxon>Tracheophyta</taxon>
        <taxon>Spermatophyta</taxon>
        <taxon>Magnoliopsida</taxon>
        <taxon>eudicotyledons</taxon>
        <taxon>Gunneridae</taxon>
        <taxon>Pentapetalae</taxon>
        <taxon>asterids</taxon>
        <taxon>campanulids</taxon>
        <taxon>Asterales</taxon>
        <taxon>Asteraceae</taxon>
        <taxon>Asteroideae</taxon>
        <taxon>Heliantheae alliance</taxon>
        <taxon>Eupatorieae</taxon>
        <taxon>Mikania</taxon>
    </lineage>
</organism>
<dbReference type="PANTHER" id="PTHR46672">
    <property type="entry name" value="OS08G0495500 PROTEIN-RELATED"/>
    <property type="match status" value="1"/>
</dbReference>
<dbReference type="AlphaFoldDB" id="A0A5N6N5V6"/>
<comment type="caution">
    <text evidence="1">The sequence shown here is derived from an EMBL/GenBank/DDBJ whole genome shotgun (WGS) entry which is preliminary data.</text>
</comment>
<gene>
    <name evidence="1" type="ORF">E3N88_25783</name>
</gene>